<dbReference type="Proteomes" id="UP000288388">
    <property type="component" value="Unassembled WGS sequence"/>
</dbReference>
<gene>
    <name evidence="2" type="ORF">EK398_16780</name>
</gene>
<keyword evidence="1" id="KW-0175">Coiled coil</keyword>
<dbReference type="AlphaFoldDB" id="A0A437URU5"/>
<protein>
    <submittedName>
        <fullName evidence="2">Uncharacterized protein</fullName>
    </submittedName>
</protein>
<dbReference type="EMBL" id="RYZS01000001">
    <property type="protein sequence ID" value="RVU96357.1"/>
    <property type="molecule type" value="Genomic_DNA"/>
</dbReference>
<evidence type="ECO:0000313" key="2">
    <source>
        <dbReference type="EMBL" id="RVU96357.1"/>
    </source>
</evidence>
<dbReference type="RefSeq" id="WP_127979627.1">
    <property type="nucleotide sequence ID" value="NZ_JAEMPA010000356.1"/>
</dbReference>
<proteinExistence type="predicted"/>
<comment type="caution">
    <text evidence="2">The sequence shown here is derived from an EMBL/GenBank/DDBJ whole genome shotgun (WGS) entry which is preliminary data.</text>
</comment>
<feature type="coiled-coil region" evidence="1">
    <location>
        <begin position="105"/>
        <end position="132"/>
    </location>
</feature>
<accession>A0A437URU5</accession>
<feature type="coiled-coil region" evidence="1">
    <location>
        <begin position="14"/>
        <end position="62"/>
    </location>
</feature>
<reference evidence="2 3" key="1">
    <citation type="submission" date="2018-12" db="EMBL/GenBank/DDBJ databases">
        <title>A novel vanA-carrying plasmid in a clinical isolate of Enterococcus avium.</title>
        <authorList>
            <person name="Bernasconi O.J."/>
            <person name="Luzzaro F."/>
            <person name="Endimiani A."/>
        </authorList>
    </citation>
    <scope>NUCLEOTIDE SEQUENCE [LARGE SCALE GENOMIC DNA]</scope>
    <source>
        <strain evidence="2 3">LC0559/18</strain>
    </source>
</reference>
<evidence type="ECO:0000313" key="3">
    <source>
        <dbReference type="Proteomes" id="UP000288388"/>
    </source>
</evidence>
<evidence type="ECO:0000256" key="1">
    <source>
        <dbReference type="SAM" id="Coils"/>
    </source>
</evidence>
<sequence length="217" mass="25463">MGNFDVFSVTDNSKEQLLDKVDDLEIHNKELLEQIEKLEGIRGALEEKVSAYRCRLKEVTKKLEDHPIFLSRDIVVYHNKDNLERRRFVLQRKSKRQQASACGDSSRKAMEINDLQEKYERLLEQYMFECDRNEQLFDYLFHQEDDATLELFVKADAADTLLAAATTSRKIIQQAEEQAKYIESSLMERLNSVLKQKNNIPQEIIDDVKESLRCLEN</sequence>
<name>A0A437URU5_ENTAV</name>
<organism evidence="2 3">
    <name type="scientific">Enterococcus avium</name>
    <name type="common">Streptococcus avium</name>
    <dbReference type="NCBI Taxonomy" id="33945"/>
    <lineage>
        <taxon>Bacteria</taxon>
        <taxon>Bacillati</taxon>
        <taxon>Bacillota</taxon>
        <taxon>Bacilli</taxon>
        <taxon>Lactobacillales</taxon>
        <taxon>Enterococcaceae</taxon>
        <taxon>Enterococcus</taxon>
    </lineage>
</organism>